<evidence type="ECO:0000313" key="2">
    <source>
        <dbReference type="EMBL" id="EGF28058.1"/>
    </source>
</evidence>
<dbReference type="EMBL" id="AFAR01000116">
    <property type="protein sequence ID" value="EGF28058.1"/>
    <property type="molecule type" value="Genomic_DNA"/>
</dbReference>
<dbReference type="Proteomes" id="UP000006222">
    <property type="component" value="Unassembled WGS sequence"/>
</dbReference>
<accession>F2AQK2</accession>
<feature type="transmembrane region" description="Helical" evidence="1">
    <location>
        <begin position="152"/>
        <end position="171"/>
    </location>
</feature>
<dbReference type="PATRIC" id="fig|991778.3.peg.2089"/>
<comment type="caution">
    <text evidence="2">The sequence shown here is derived from an EMBL/GenBank/DDBJ whole genome shotgun (WGS) entry which is preliminary data.</text>
</comment>
<proteinExistence type="predicted"/>
<reference evidence="2 3" key="1">
    <citation type="journal article" date="2013" name="Mar. Genomics">
        <title>Expression of sulfatases in Rhodopirellula baltica and the diversity of sulfatases in the genus Rhodopirellula.</title>
        <authorList>
            <person name="Wegner C.E."/>
            <person name="Richter-Heitmann T."/>
            <person name="Klindworth A."/>
            <person name="Klockow C."/>
            <person name="Richter M."/>
            <person name="Achstetter T."/>
            <person name="Glockner F.O."/>
            <person name="Harder J."/>
        </authorList>
    </citation>
    <scope>NUCLEOTIDE SEQUENCE [LARGE SCALE GENOMIC DNA]</scope>
    <source>
        <strain evidence="2 3">WH47</strain>
    </source>
</reference>
<keyword evidence="1" id="KW-0812">Transmembrane</keyword>
<protein>
    <submittedName>
        <fullName evidence="2">Uncharacterized protein</fullName>
    </submittedName>
</protein>
<gene>
    <name evidence="2" type="ORF">RBWH47_04924</name>
</gene>
<sequence>MSQWPAATVRYVLIGYVLIPLAINVAINVLLGWLLFLDQKSIPVWGFPQSIAMEVVGTGFLLPLITAMISSRILLWHLHSGMVQPILEVESNSGIVSRLVSWVGRILRDASFGGCLLFSVVAFPFLTIPAFLGLLCFHDDSVGPFTLIAMKAVYAGLCGLVVTPLIAVGLLREANHSLE</sequence>
<keyword evidence="1" id="KW-1133">Transmembrane helix</keyword>
<keyword evidence="1" id="KW-0472">Membrane</keyword>
<organism evidence="2 3">
    <name type="scientific">Rhodopirellula baltica WH47</name>
    <dbReference type="NCBI Taxonomy" id="991778"/>
    <lineage>
        <taxon>Bacteria</taxon>
        <taxon>Pseudomonadati</taxon>
        <taxon>Planctomycetota</taxon>
        <taxon>Planctomycetia</taxon>
        <taxon>Pirellulales</taxon>
        <taxon>Pirellulaceae</taxon>
        <taxon>Rhodopirellula</taxon>
    </lineage>
</organism>
<dbReference type="AlphaFoldDB" id="F2AQK2"/>
<dbReference type="RefSeq" id="WP_007325913.1">
    <property type="nucleotide sequence ID" value="NZ_AFAR01000116.1"/>
</dbReference>
<feature type="transmembrane region" description="Helical" evidence="1">
    <location>
        <begin position="56"/>
        <end position="75"/>
    </location>
</feature>
<evidence type="ECO:0000256" key="1">
    <source>
        <dbReference type="SAM" id="Phobius"/>
    </source>
</evidence>
<evidence type="ECO:0000313" key="3">
    <source>
        <dbReference type="Proteomes" id="UP000006222"/>
    </source>
</evidence>
<feature type="transmembrane region" description="Helical" evidence="1">
    <location>
        <begin position="12"/>
        <end position="36"/>
    </location>
</feature>
<name>F2AQK2_RHOBT</name>
<feature type="transmembrane region" description="Helical" evidence="1">
    <location>
        <begin position="110"/>
        <end position="132"/>
    </location>
</feature>